<dbReference type="Pfam" id="PF02881">
    <property type="entry name" value="SRP54_N"/>
    <property type="match status" value="1"/>
</dbReference>
<evidence type="ECO:0000256" key="8">
    <source>
        <dbReference type="ARBA" id="ARBA00048027"/>
    </source>
</evidence>
<dbReference type="SMART" id="SM00962">
    <property type="entry name" value="SRP54"/>
    <property type="match status" value="1"/>
</dbReference>
<feature type="binding site" evidence="10">
    <location>
        <begin position="442"/>
        <end position="446"/>
    </location>
    <ligand>
        <name>GTP</name>
        <dbReference type="ChEBI" id="CHEBI:37565"/>
    </ligand>
</feature>
<reference evidence="13 14" key="1">
    <citation type="submission" date="2020-08" db="EMBL/GenBank/DDBJ databases">
        <title>Genomic Encyclopedia of Type Strains, Phase IV (KMG-IV): sequencing the most valuable type-strain genomes for metagenomic binning, comparative biology and taxonomic classification.</title>
        <authorList>
            <person name="Goeker M."/>
        </authorList>
    </citation>
    <scope>NUCLEOTIDE SEQUENCE [LARGE SCALE GENOMIC DNA]</scope>
    <source>
        <strain evidence="13 14">DSM 11275</strain>
    </source>
</reference>
<feature type="compositionally biased region" description="Polar residues" evidence="11">
    <location>
        <begin position="31"/>
        <end position="41"/>
    </location>
</feature>
<evidence type="ECO:0000259" key="12">
    <source>
        <dbReference type="PROSITE" id="PS00300"/>
    </source>
</evidence>
<dbReference type="SUPFAM" id="SSF52540">
    <property type="entry name" value="P-loop containing nucleoside triphosphate hydrolases"/>
    <property type="match status" value="1"/>
</dbReference>
<dbReference type="GO" id="GO:0003924">
    <property type="term" value="F:GTPase activity"/>
    <property type="evidence" value="ECO:0007669"/>
    <property type="project" value="UniProtKB-UniRule"/>
</dbReference>
<comment type="function">
    <text evidence="9">Involved in targeting and insertion of nascent membrane proteins into the cytoplasmic membrane. Acts as a receptor for the complex formed by the signal recognition particle (SRP) and the ribosome-nascent chain (RNC). Interaction with SRP-RNC leads to the transfer of the RNC complex to the Sec translocase for insertion into the membrane, the hydrolysis of GTP by both Ffh and FtsY, and the dissociation of the SRP-FtsY complex into the individual components.</text>
</comment>
<evidence type="ECO:0000256" key="3">
    <source>
        <dbReference type="ARBA" id="ARBA00022741"/>
    </source>
</evidence>
<evidence type="ECO:0000256" key="7">
    <source>
        <dbReference type="ARBA" id="ARBA00023170"/>
    </source>
</evidence>
<dbReference type="GO" id="GO:0005886">
    <property type="term" value="C:plasma membrane"/>
    <property type="evidence" value="ECO:0007669"/>
    <property type="project" value="UniProtKB-SubCell"/>
</dbReference>
<comment type="catalytic activity">
    <reaction evidence="8 10">
        <text>GTP + H2O = GDP + phosphate + H(+)</text>
        <dbReference type="Rhea" id="RHEA:19669"/>
        <dbReference type="ChEBI" id="CHEBI:15377"/>
        <dbReference type="ChEBI" id="CHEBI:15378"/>
        <dbReference type="ChEBI" id="CHEBI:37565"/>
        <dbReference type="ChEBI" id="CHEBI:43474"/>
        <dbReference type="ChEBI" id="CHEBI:58189"/>
        <dbReference type="EC" id="3.6.5.4"/>
    </reaction>
</comment>
<keyword evidence="14" id="KW-1185">Reference proteome</keyword>
<keyword evidence="2 10" id="KW-0963">Cytoplasm</keyword>
<feature type="domain" description="SRP54-type proteins GTP-binding" evidence="12">
    <location>
        <begin position="527"/>
        <end position="540"/>
    </location>
</feature>
<dbReference type="PANTHER" id="PTHR43134">
    <property type="entry name" value="SIGNAL RECOGNITION PARTICLE RECEPTOR SUBUNIT ALPHA"/>
    <property type="match status" value="1"/>
</dbReference>
<dbReference type="GO" id="GO:0005737">
    <property type="term" value="C:cytoplasm"/>
    <property type="evidence" value="ECO:0007669"/>
    <property type="project" value="UniProtKB-SubCell"/>
</dbReference>
<accession>A0A7W8C1J9</accession>
<comment type="subunit">
    <text evidence="10">Part of the signal recognition particle protein translocation system, which is composed of SRP and FtsY.</text>
</comment>
<dbReference type="SUPFAM" id="SSF47364">
    <property type="entry name" value="Domain of the SRP/SRP receptor G-proteins"/>
    <property type="match status" value="1"/>
</dbReference>
<dbReference type="PANTHER" id="PTHR43134:SF1">
    <property type="entry name" value="SIGNAL RECOGNITION PARTICLE RECEPTOR SUBUNIT ALPHA"/>
    <property type="match status" value="1"/>
</dbReference>
<comment type="similarity">
    <text evidence="10">Belongs to the GTP-binding SRP family. FtsY subfamily.</text>
</comment>
<dbReference type="InterPro" id="IPR027417">
    <property type="entry name" value="P-loop_NTPase"/>
</dbReference>
<dbReference type="Pfam" id="PF00448">
    <property type="entry name" value="SRP54"/>
    <property type="match status" value="1"/>
</dbReference>
<dbReference type="PROSITE" id="PS00300">
    <property type="entry name" value="SRP54"/>
    <property type="match status" value="1"/>
</dbReference>
<keyword evidence="7 10" id="KW-0675">Receptor</keyword>
<feature type="region of interest" description="Disordered" evidence="11">
    <location>
        <begin position="1"/>
        <end position="110"/>
    </location>
</feature>
<keyword evidence="1 10" id="KW-1003">Cell membrane</keyword>
<feature type="binding site" evidence="10">
    <location>
        <begin position="506"/>
        <end position="509"/>
    </location>
    <ligand>
        <name>GTP</name>
        <dbReference type="ChEBI" id="CHEBI:37565"/>
    </ligand>
</feature>
<dbReference type="NCBIfam" id="TIGR00064">
    <property type="entry name" value="ftsY"/>
    <property type="match status" value="1"/>
</dbReference>
<dbReference type="FunFam" id="3.40.50.300:FF:000053">
    <property type="entry name" value="Signal recognition particle receptor FtsY"/>
    <property type="match status" value="1"/>
</dbReference>
<dbReference type="Gene3D" id="1.20.120.140">
    <property type="entry name" value="Signal recognition particle SRP54, nucleotide-binding domain"/>
    <property type="match status" value="1"/>
</dbReference>
<sequence>MGFFSAIKKMFGSESVEGQEPKTPEQGDASALQQEQTSDQPLAQPEKMPAGESSESAPPATSGGPAVAVTSADAPLDVAPAAPATTPNAPAAPGGVERTAEEPAPTELQESITQPASEIAVATATTAAPVAAPAASGAATEPAAAPSAPASISLVAGSEEEVLTLRLREAEPRLSVWLGIVLEGVDETGDLLWQRLSFLLGALEAPPQETQAFVDDFRAWTQRMEYRQVEEFRSELQYRLALALDLEDEEDERSRLFIKITEGLARTREQFARGLDSLFSSHGELDDAFWEELEELFIMADLGYEPSMELVERLKERARKEKVTEASGMRALLMAEVEEIFRAPRRIAAINPPEVVLMIGVNGVGKTTTIAKLAHRARMQGKKVMIAAADTFRAAAIEQLQVWAGRVGATFHAKAPGADPASVAYEAMDRAVKEGVDVLFVDTAGRLQTKVNLMEELTKIRQVLGKKHPGAPHRSILVIDATTGQNALSQTKLFKEAAGVDELILTKLDGTAKGGVAIAVAMQHHLPITFVGLGEKLEDLRPFNGEDYARALLGQKESGAA</sequence>
<dbReference type="EMBL" id="JACHGO010000001">
    <property type="protein sequence ID" value="MBB5141990.1"/>
    <property type="molecule type" value="Genomic_DNA"/>
</dbReference>
<dbReference type="RefSeq" id="WP_183717135.1">
    <property type="nucleotide sequence ID" value="NZ_JACHGO010000001.1"/>
</dbReference>
<dbReference type="InterPro" id="IPR013822">
    <property type="entry name" value="Signal_recog_particl_SRP54_hlx"/>
</dbReference>
<evidence type="ECO:0000313" key="14">
    <source>
        <dbReference type="Proteomes" id="UP000539075"/>
    </source>
</evidence>
<dbReference type="EC" id="3.6.5.4" evidence="10"/>
<dbReference type="InterPro" id="IPR036225">
    <property type="entry name" value="SRP/SRP_N"/>
</dbReference>
<evidence type="ECO:0000256" key="9">
    <source>
        <dbReference type="ARBA" id="ARBA00053570"/>
    </source>
</evidence>
<keyword evidence="6 10" id="KW-0472">Membrane</keyword>
<protein>
    <recommendedName>
        <fullName evidence="10">Signal recognition particle receptor FtsY</fullName>
        <shortName evidence="10">SRP receptor</shortName>
        <ecNumber evidence="10">3.6.5.4</ecNumber>
    </recommendedName>
</protein>
<dbReference type="AlphaFoldDB" id="A0A7W8C1J9"/>
<dbReference type="InterPro" id="IPR004390">
    <property type="entry name" value="SR_rcpt_FtsY"/>
</dbReference>
<feature type="compositionally biased region" description="Low complexity" evidence="11">
    <location>
        <begin position="72"/>
        <end position="93"/>
    </location>
</feature>
<dbReference type="FunFam" id="1.20.120.140:FF:000002">
    <property type="entry name" value="Signal recognition particle receptor FtsY"/>
    <property type="match status" value="1"/>
</dbReference>
<dbReference type="GO" id="GO:0005525">
    <property type="term" value="F:GTP binding"/>
    <property type="evidence" value="ECO:0007669"/>
    <property type="project" value="UniProtKB-UniRule"/>
</dbReference>
<dbReference type="HAMAP" id="MF_00920">
    <property type="entry name" value="FtsY"/>
    <property type="match status" value="1"/>
</dbReference>
<comment type="caution">
    <text evidence="13">The sequence shown here is derived from an EMBL/GenBank/DDBJ whole genome shotgun (WGS) entry which is preliminary data.</text>
</comment>
<dbReference type="SMART" id="SM00382">
    <property type="entry name" value="AAA"/>
    <property type="match status" value="1"/>
</dbReference>
<dbReference type="GO" id="GO:0005047">
    <property type="term" value="F:signal recognition particle binding"/>
    <property type="evidence" value="ECO:0007669"/>
    <property type="project" value="TreeGrafter"/>
</dbReference>
<keyword evidence="3 10" id="KW-0547">Nucleotide-binding</keyword>
<keyword evidence="4 10" id="KW-0378">Hydrolase</keyword>
<dbReference type="InterPro" id="IPR042101">
    <property type="entry name" value="SRP54_N_sf"/>
</dbReference>
<dbReference type="GO" id="GO:0006614">
    <property type="term" value="P:SRP-dependent cotranslational protein targeting to membrane"/>
    <property type="evidence" value="ECO:0007669"/>
    <property type="project" value="InterPro"/>
</dbReference>
<evidence type="ECO:0000256" key="4">
    <source>
        <dbReference type="ARBA" id="ARBA00022801"/>
    </source>
</evidence>
<feature type="binding site" evidence="10">
    <location>
        <begin position="360"/>
        <end position="367"/>
    </location>
    <ligand>
        <name>GTP</name>
        <dbReference type="ChEBI" id="CHEBI:37565"/>
    </ligand>
</feature>
<dbReference type="SMART" id="SM00963">
    <property type="entry name" value="SRP54_N"/>
    <property type="match status" value="1"/>
</dbReference>
<evidence type="ECO:0000256" key="6">
    <source>
        <dbReference type="ARBA" id="ARBA00023136"/>
    </source>
</evidence>
<evidence type="ECO:0000256" key="5">
    <source>
        <dbReference type="ARBA" id="ARBA00023134"/>
    </source>
</evidence>
<evidence type="ECO:0000256" key="2">
    <source>
        <dbReference type="ARBA" id="ARBA00022490"/>
    </source>
</evidence>
<evidence type="ECO:0000256" key="10">
    <source>
        <dbReference type="HAMAP-Rule" id="MF_00920"/>
    </source>
</evidence>
<organism evidence="13 14">
    <name type="scientific">Desulfovibrio intestinalis</name>
    <dbReference type="NCBI Taxonomy" id="58621"/>
    <lineage>
        <taxon>Bacteria</taxon>
        <taxon>Pseudomonadati</taxon>
        <taxon>Thermodesulfobacteriota</taxon>
        <taxon>Desulfovibrionia</taxon>
        <taxon>Desulfovibrionales</taxon>
        <taxon>Desulfovibrionaceae</taxon>
        <taxon>Desulfovibrio</taxon>
    </lineage>
</organism>
<dbReference type="InterPro" id="IPR000897">
    <property type="entry name" value="SRP54_GTPase_dom"/>
</dbReference>
<keyword evidence="5 10" id="KW-0342">GTP-binding</keyword>
<comment type="subcellular location">
    <subcellularLocation>
        <location evidence="10">Cell membrane</location>
        <topology evidence="10">Peripheral membrane protein</topology>
        <orientation evidence="10">Cytoplasmic side</orientation>
    </subcellularLocation>
    <subcellularLocation>
        <location evidence="10">Cytoplasm</location>
    </subcellularLocation>
</comment>
<evidence type="ECO:0000256" key="11">
    <source>
        <dbReference type="SAM" id="MobiDB-lite"/>
    </source>
</evidence>
<proteinExistence type="inferred from homology"/>
<evidence type="ECO:0000256" key="1">
    <source>
        <dbReference type="ARBA" id="ARBA00022475"/>
    </source>
</evidence>
<evidence type="ECO:0000313" key="13">
    <source>
        <dbReference type="EMBL" id="MBB5141990.1"/>
    </source>
</evidence>
<gene>
    <name evidence="10" type="primary">ftsY</name>
    <name evidence="13" type="ORF">HNQ38_000053</name>
</gene>
<dbReference type="Gene3D" id="3.40.50.300">
    <property type="entry name" value="P-loop containing nucleotide triphosphate hydrolases"/>
    <property type="match status" value="1"/>
</dbReference>
<dbReference type="Proteomes" id="UP000539075">
    <property type="component" value="Unassembled WGS sequence"/>
</dbReference>
<name>A0A7W8C1J9_9BACT</name>
<dbReference type="InterPro" id="IPR003593">
    <property type="entry name" value="AAA+_ATPase"/>
</dbReference>